<dbReference type="OrthoDB" id="5450317at2"/>
<name>A0A428X068_AMYBA</name>
<protein>
    <submittedName>
        <fullName evidence="3">Amidohydrolase</fullName>
    </submittedName>
</protein>
<dbReference type="SUPFAM" id="SSF51556">
    <property type="entry name" value="Metallo-dependent hydrolases"/>
    <property type="match status" value="1"/>
</dbReference>
<gene>
    <name evidence="3" type="ORF">DMA12_06160</name>
</gene>
<comment type="caution">
    <text evidence="3">The sequence shown here is derived from an EMBL/GenBank/DDBJ whole genome shotgun (WGS) entry which is preliminary data.</text>
</comment>
<evidence type="ECO:0000313" key="4">
    <source>
        <dbReference type="Proteomes" id="UP000286716"/>
    </source>
</evidence>
<proteinExistence type="inferred from homology"/>
<organism evidence="3 4">
    <name type="scientific">Amycolatopsis balhimycina DSM 5908</name>
    <dbReference type="NCBI Taxonomy" id="1081091"/>
    <lineage>
        <taxon>Bacteria</taxon>
        <taxon>Bacillati</taxon>
        <taxon>Actinomycetota</taxon>
        <taxon>Actinomycetes</taxon>
        <taxon>Pseudonocardiales</taxon>
        <taxon>Pseudonocardiaceae</taxon>
        <taxon>Amycolatopsis</taxon>
    </lineage>
</organism>
<dbReference type="GO" id="GO:0016787">
    <property type="term" value="F:hydrolase activity"/>
    <property type="evidence" value="ECO:0007669"/>
    <property type="project" value="UniProtKB-KW"/>
</dbReference>
<feature type="domain" description="Amidohydrolase-related" evidence="2">
    <location>
        <begin position="6"/>
        <end position="279"/>
    </location>
</feature>
<dbReference type="RefSeq" id="WP_020647109.1">
    <property type="nucleotide sequence ID" value="NZ_QHHU01000006.1"/>
</dbReference>
<dbReference type="AlphaFoldDB" id="A0A428X068"/>
<dbReference type="Gene3D" id="3.20.20.140">
    <property type="entry name" value="Metal-dependent hydrolases"/>
    <property type="match status" value="1"/>
</dbReference>
<evidence type="ECO:0000256" key="1">
    <source>
        <dbReference type="ARBA" id="ARBA00038310"/>
    </source>
</evidence>
<keyword evidence="3" id="KW-0378">Hydrolase</keyword>
<accession>A0A428X068</accession>
<evidence type="ECO:0000259" key="2">
    <source>
        <dbReference type="Pfam" id="PF04909"/>
    </source>
</evidence>
<dbReference type="EMBL" id="QHHU01000006">
    <property type="protein sequence ID" value="RSM48706.1"/>
    <property type="molecule type" value="Genomic_DNA"/>
</dbReference>
<dbReference type="PANTHER" id="PTHR43569">
    <property type="entry name" value="AMIDOHYDROLASE"/>
    <property type="match status" value="1"/>
</dbReference>
<dbReference type="InterPro" id="IPR032466">
    <property type="entry name" value="Metal_Hydrolase"/>
</dbReference>
<dbReference type="Pfam" id="PF04909">
    <property type="entry name" value="Amidohydro_2"/>
    <property type="match status" value="1"/>
</dbReference>
<keyword evidence="4" id="KW-1185">Reference proteome</keyword>
<dbReference type="InterPro" id="IPR006680">
    <property type="entry name" value="Amidohydro-rel"/>
</dbReference>
<dbReference type="Proteomes" id="UP000286716">
    <property type="component" value="Unassembled WGS sequence"/>
</dbReference>
<comment type="similarity">
    <text evidence="1">Belongs to the metallo-dependent hydrolases superfamily.</text>
</comment>
<sequence length="282" mass="30190">MTGRRVDAHHHLWQTSVRRHEWLDGDDTAAIRRDYTTADLRAAASGIDATVLVQVLPDFDESVEFLATAAAEPLIAGVVGWLDLTGSPARDLERLRSAPGGELLAGIRHLVQAEPDPHWLAREEVLAGLAAVRDAGLVYDLLVLPHQFPAAITAARALPELTFVLDHLGKPPVATGDLEPWATGLATLAREPNVVAKLSGLVTEADRRNWTPAELRPYAETALAAFGPDRLMLGSDWPVCLLAGTYAEVMAAADSLIDGLTPAERDAVRGGTATRVYGLAAR</sequence>
<reference evidence="3 4" key="1">
    <citation type="submission" date="2018-05" db="EMBL/GenBank/DDBJ databases">
        <title>Evolution of GPA BGCs.</title>
        <authorList>
            <person name="Waglechner N."/>
            <person name="Wright G.D."/>
        </authorList>
    </citation>
    <scope>NUCLEOTIDE SEQUENCE [LARGE SCALE GENOMIC DNA]</scope>
    <source>
        <strain evidence="3 4">DSM 5908</strain>
    </source>
</reference>
<dbReference type="InterPro" id="IPR052350">
    <property type="entry name" value="Metallo-dep_Lactonases"/>
</dbReference>
<evidence type="ECO:0000313" key="3">
    <source>
        <dbReference type="EMBL" id="RSM48706.1"/>
    </source>
</evidence>
<dbReference type="PANTHER" id="PTHR43569:SF2">
    <property type="entry name" value="AMIDOHYDROLASE-RELATED DOMAIN-CONTAINING PROTEIN"/>
    <property type="match status" value="1"/>
</dbReference>